<gene>
    <name evidence="2" type="ORF">M9458_016148</name>
</gene>
<organism evidence="2 3">
    <name type="scientific">Cirrhinus mrigala</name>
    <name type="common">Mrigala</name>
    <dbReference type="NCBI Taxonomy" id="683832"/>
    <lineage>
        <taxon>Eukaryota</taxon>
        <taxon>Metazoa</taxon>
        <taxon>Chordata</taxon>
        <taxon>Craniata</taxon>
        <taxon>Vertebrata</taxon>
        <taxon>Euteleostomi</taxon>
        <taxon>Actinopterygii</taxon>
        <taxon>Neopterygii</taxon>
        <taxon>Teleostei</taxon>
        <taxon>Ostariophysi</taxon>
        <taxon>Cypriniformes</taxon>
        <taxon>Cyprinidae</taxon>
        <taxon>Labeoninae</taxon>
        <taxon>Labeonini</taxon>
        <taxon>Cirrhinus</taxon>
    </lineage>
</organism>
<comment type="caution">
    <text evidence="2">The sequence shown here is derived from an EMBL/GenBank/DDBJ whole genome shotgun (WGS) entry which is preliminary data.</text>
</comment>
<dbReference type="Proteomes" id="UP001529510">
    <property type="component" value="Unassembled WGS sequence"/>
</dbReference>
<name>A0ABD0QS43_CIRMR</name>
<reference evidence="2 3" key="1">
    <citation type="submission" date="2024-05" db="EMBL/GenBank/DDBJ databases">
        <title>Genome sequencing and assembly of Indian major carp, Cirrhinus mrigala (Hamilton, 1822).</title>
        <authorList>
            <person name="Mohindra V."/>
            <person name="Chowdhury L.M."/>
            <person name="Lal K."/>
            <person name="Jena J.K."/>
        </authorList>
    </citation>
    <scope>NUCLEOTIDE SEQUENCE [LARGE SCALE GENOMIC DNA]</scope>
    <source>
        <strain evidence="2">CM1030</strain>
        <tissue evidence="2">Blood</tissue>
    </source>
</reference>
<keyword evidence="3" id="KW-1185">Reference proteome</keyword>
<proteinExistence type="predicted"/>
<protein>
    <submittedName>
        <fullName evidence="2">Uncharacterized protein</fullName>
    </submittedName>
</protein>
<sequence length="50" mass="5612">MRKASQQPNLARRPCPARTKRKHSEMEECSGDSKGLLSSIKKFIHGSSIK</sequence>
<dbReference type="EMBL" id="JAMKFB020000007">
    <property type="protein sequence ID" value="KAL0189049.1"/>
    <property type="molecule type" value="Genomic_DNA"/>
</dbReference>
<feature type="non-terminal residue" evidence="2">
    <location>
        <position position="50"/>
    </location>
</feature>
<accession>A0ABD0QS43</accession>
<evidence type="ECO:0000256" key="1">
    <source>
        <dbReference type="SAM" id="MobiDB-lite"/>
    </source>
</evidence>
<feature type="region of interest" description="Disordered" evidence="1">
    <location>
        <begin position="1"/>
        <end position="32"/>
    </location>
</feature>
<evidence type="ECO:0000313" key="2">
    <source>
        <dbReference type="EMBL" id="KAL0189049.1"/>
    </source>
</evidence>
<evidence type="ECO:0000313" key="3">
    <source>
        <dbReference type="Proteomes" id="UP001529510"/>
    </source>
</evidence>
<dbReference type="AlphaFoldDB" id="A0ABD0QS43"/>